<evidence type="ECO:0000313" key="1">
    <source>
        <dbReference type="EMBL" id="MBM7510292.1"/>
    </source>
</evidence>
<organism evidence="1 2">
    <name type="scientific">Nocardioides salarius</name>
    <dbReference type="NCBI Taxonomy" id="374513"/>
    <lineage>
        <taxon>Bacteria</taxon>
        <taxon>Bacillati</taxon>
        <taxon>Actinomycetota</taxon>
        <taxon>Actinomycetes</taxon>
        <taxon>Propionibacteriales</taxon>
        <taxon>Nocardioidaceae</taxon>
        <taxon>Nocardioides</taxon>
    </lineage>
</organism>
<dbReference type="Pfam" id="PF13289">
    <property type="entry name" value="SIR2_2"/>
    <property type="match status" value="1"/>
</dbReference>
<evidence type="ECO:0008006" key="3">
    <source>
        <dbReference type="Google" id="ProtNLM"/>
    </source>
</evidence>
<dbReference type="Proteomes" id="UP000732378">
    <property type="component" value="Unassembled WGS sequence"/>
</dbReference>
<dbReference type="RefSeq" id="WP_193670921.1">
    <property type="nucleotide sequence ID" value="NZ_JACDTV010000021.1"/>
</dbReference>
<dbReference type="EMBL" id="JAFBBZ010000001">
    <property type="protein sequence ID" value="MBM7510292.1"/>
    <property type="molecule type" value="Genomic_DNA"/>
</dbReference>
<proteinExistence type="predicted"/>
<dbReference type="Gene3D" id="3.40.50.1220">
    <property type="entry name" value="TPP-binding domain"/>
    <property type="match status" value="1"/>
</dbReference>
<comment type="caution">
    <text evidence="1">The sequence shown here is derived from an EMBL/GenBank/DDBJ whole genome shotgun (WGS) entry which is preliminary data.</text>
</comment>
<protein>
    <recommendedName>
        <fullName evidence="3">SIR2 family protein</fullName>
    </recommendedName>
</protein>
<sequence>MSLQVADLGTFARQWAVQGAKVGWLLGAGASAAARVPTADHIMMDLLLRMYADAHGLVRQSLSLAEARDVERIREYYDGHNGMPMLSDPSAYSVAFQLALPDATARRQHLRSLFEGRSPSYGQRVLGAFVAAGLSDLLITTNFDDLIEKAVDQAQVTLNDSSRSRLGVADLGNPGQANLALSDDDFPFLFKLHGDFRDRELKNLESELQAQDTRMRQAVLDASRRFGLAVMGYSGRDASVMDMLNDAVATEGAFPAGLWWMGRRLESLLAPVRELFAACTANGVAAYFVKIETFDETLGALGRQAELPDSLRAYVDNLQAKPRIVDSGFPQHDRGSLPALRMNALPVLDAPSHALRATLTTAPDRVEMRKALSEAHWRGAAVATGRQVLALGSPQVLRSALQLDGQIEQCDISPLAQHVSTAERALVYEALARGLARNLPVQARIRDSGHRLIVAPERGDRPDDQGQSQVRALLAEAYGDPLTGQCPMNLGRGIDGKARRFAEALELSLEWRLGVLWLLFVPRTWVSALPQKDRQKGLGDPASAWRKERWVNRRNERWASIIDAWAKALAPHERTEVAVLPSTLTERDLVGGTFVLGKTTAYSREAT</sequence>
<gene>
    <name evidence="1" type="ORF">JOE61_004106</name>
</gene>
<evidence type="ECO:0000313" key="2">
    <source>
        <dbReference type="Proteomes" id="UP000732378"/>
    </source>
</evidence>
<keyword evidence="2" id="KW-1185">Reference proteome</keyword>
<reference evidence="1 2" key="1">
    <citation type="submission" date="2021-01" db="EMBL/GenBank/DDBJ databases">
        <title>Sequencing the genomes of 1000 actinobacteria strains.</title>
        <authorList>
            <person name="Klenk H.-P."/>
        </authorList>
    </citation>
    <scope>NUCLEOTIDE SEQUENCE [LARGE SCALE GENOMIC DNA]</scope>
    <source>
        <strain evidence="1 2">DSM 18239</strain>
    </source>
</reference>
<name>A0ABS2MGH4_9ACTN</name>
<dbReference type="InterPro" id="IPR029035">
    <property type="entry name" value="DHS-like_NAD/FAD-binding_dom"/>
</dbReference>
<accession>A0ABS2MGH4</accession>
<dbReference type="SUPFAM" id="SSF52467">
    <property type="entry name" value="DHS-like NAD/FAD-binding domain"/>
    <property type="match status" value="1"/>
</dbReference>